<dbReference type="RefSeq" id="WP_196986870.1">
    <property type="nucleotide sequence ID" value="NZ_JADWYS010000001.1"/>
</dbReference>
<reference evidence="3" key="1">
    <citation type="submission" date="2020-11" db="EMBL/GenBank/DDBJ databases">
        <title>Bacterial whole genome sequence for Caenimonas sp. DR4.4.</title>
        <authorList>
            <person name="Le V."/>
            <person name="Ko S.-R."/>
            <person name="Ahn C.-Y."/>
            <person name="Oh H.-M."/>
        </authorList>
    </citation>
    <scope>NUCLEOTIDE SEQUENCE</scope>
    <source>
        <strain evidence="3">DR4.4</strain>
    </source>
</reference>
<evidence type="ECO:0000313" key="3">
    <source>
        <dbReference type="EMBL" id="MBG9389054.1"/>
    </source>
</evidence>
<gene>
    <name evidence="3" type="ORF">I5803_13545</name>
</gene>
<dbReference type="EMBL" id="JADWYS010000001">
    <property type="protein sequence ID" value="MBG9389054.1"/>
    <property type="molecule type" value="Genomic_DNA"/>
</dbReference>
<dbReference type="CDD" id="cd06259">
    <property type="entry name" value="YdcF-like"/>
    <property type="match status" value="1"/>
</dbReference>
<dbReference type="PANTHER" id="PTHR30336">
    <property type="entry name" value="INNER MEMBRANE PROTEIN, PROBABLE PERMEASE"/>
    <property type="match status" value="1"/>
</dbReference>
<feature type="domain" description="DUF218" evidence="2">
    <location>
        <begin position="80"/>
        <end position="251"/>
    </location>
</feature>
<accession>A0A931H5L6</accession>
<sequence length="259" mass="27418">MFEIAKVAGYLLSPLTVVLALGLLAMVFAARRKARRALVCGAAALALLWVASLPIVAEALVASIESRYPARPAASMPRADAILVLGGALGGAWPPLQPTFTLGPSAGRVWEAAALYRAGKAPWVVISGGNQPGTEAQQAEGDAIAQMLTVLGVPAQAIRRETASRNTWENAANVRSVLRAVGAKRILFVTSALHMPRAVKTFEMVWAQEPVELIAYPTDIQVPASTQSLKVWLPSLESLLGVTKALKEIAGMWGLAIMH</sequence>
<feature type="transmembrane region" description="Helical" evidence="1">
    <location>
        <begin position="37"/>
        <end position="57"/>
    </location>
</feature>
<dbReference type="Pfam" id="PF02698">
    <property type="entry name" value="DUF218"/>
    <property type="match status" value="1"/>
</dbReference>
<comment type="caution">
    <text evidence="3">The sequence shown here is derived from an EMBL/GenBank/DDBJ whole genome shotgun (WGS) entry which is preliminary data.</text>
</comment>
<keyword evidence="1" id="KW-1133">Transmembrane helix</keyword>
<proteinExistence type="predicted"/>
<evidence type="ECO:0000313" key="4">
    <source>
        <dbReference type="Proteomes" id="UP000651050"/>
    </source>
</evidence>
<protein>
    <submittedName>
        <fullName evidence="3">YdcF family protein</fullName>
    </submittedName>
</protein>
<dbReference type="Proteomes" id="UP000651050">
    <property type="component" value="Unassembled WGS sequence"/>
</dbReference>
<evidence type="ECO:0000259" key="2">
    <source>
        <dbReference type="Pfam" id="PF02698"/>
    </source>
</evidence>
<feature type="transmembrane region" description="Helical" evidence="1">
    <location>
        <begin position="12"/>
        <end position="30"/>
    </location>
</feature>
<dbReference type="Gene3D" id="3.40.50.620">
    <property type="entry name" value="HUPs"/>
    <property type="match status" value="1"/>
</dbReference>
<dbReference type="InterPro" id="IPR014729">
    <property type="entry name" value="Rossmann-like_a/b/a_fold"/>
</dbReference>
<dbReference type="PANTHER" id="PTHR30336:SF4">
    <property type="entry name" value="ENVELOPE BIOGENESIS FACTOR ELYC"/>
    <property type="match status" value="1"/>
</dbReference>
<keyword evidence="4" id="KW-1185">Reference proteome</keyword>
<evidence type="ECO:0000256" key="1">
    <source>
        <dbReference type="SAM" id="Phobius"/>
    </source>
</evidence>
<name>A0A931H5L6_9BURK</name>
<dbReference type="InterPro" id="IPR003848">
    <property type="entry name" value="DUF218"/>
</dbReference>
<dbReference type="GO" id="GO:0000270">
    <property type="term" value="P:peptidoglycan metabolic process"/>
    <property type="evidence" value="ECO:0007669"/>
    <property type="project" value="TreeGrafter"/>
</dbReference>
<dbReference type="AlphaFoldDB" id="A0A931H5L6"/>
<dbReference type="GO" id="GO:0043164">
    <property type="term" value="P:Gram-negative-bacterium-type cell wall biogenesis"/>
    <property type="evidence" value="ECO:0007669"/>
    <property type="project" value="TreeGrafter"/>
</dbReference>
<dbReference type="GO" id="GO:0005886">
    <property type="term" value="C:plasma membrane"/>
    <property type="evidence" value="ECO:0007669"/>
    <property type="project" value="TreeGrafter"/>
</dbReference>
<organism evidence="3 4">
    <name type="scientific">Caenimonas aquaedulcis</name>
    <dbReference type="NCBI Taxonomy" id="2793270"/>
    <lineage>
        <taxon>Bacteria</taxon>
        <taxon>Pseudomonadati</taxon>
        <taxon>Pseudomonadota</taxon>
        <taxon>Betaproteobacteria</taxon>
        <taxon>Burkholderiales</taxon>
        <taxon>Comamonadaceae</taxon>
        <taxon>Caenimonas</taxon>
    </lineage>
</organism>
<keyword evidence="1" id="KW-0472">Membrane</keyword>
<dbReference type="InterPro" id="IPR051599">
    <property type="entry name" value="Cell_Envelope_Assoc"/>
</dbReference>
<keyword evidence="1" id="KW-0812">Transmembrane</keyword>